<dbReference type="GO" id="GO:0005829">
    <property type="term" value="C:cytosol"/>
    <property type="evidence" value="ECO:0007669"/>
    <property type="project" value="TreeGrafter"/>
</dbReference>
<evidence type="ECO:0000256" key="8">
    <source>
        <dbReference type="ARBA" id="ARBA00023239"/>
    </source>
</evidence>
<dbReference type="SUPFAM" id="SSF52518">
    <property type="entry name" value="Thiamin diphosphate-binding fold (THDP-binding)"/>
    <property type="match status" value="2"/>
</dbReference>
<dbReference type="Gene3D" id="3.40.50.970">
    <property type="match status" value="2"/>
</dbReference>
<dbReference type="PANTHER" id="PTHR43452">
    <property type="entry name" value="PYRUVATE DECARBOXYLASE"/>
    <property type="match status" value="1"/>
</dbReference>
<dbReference type="Proteomes" id="UP000228621">
    <property type="component" value="Unassembled WGS sequence"/>
</dbReference>
<dbReference type="GO" id="GO:0004737">
    <property type="term" value="F:pyruvate decarboxylase activity"/>
    <property type="evidence" value="ECO:0007669"/>
    <property type="project" value="TreeGrafter"/>
</dbReference>
<keyword evidence="4 9" id="KW-0479">Metal-binding</keyword>
<reference evidence="14" key="1">
    <citation type="journal article" date="2019" name="Genome Announc.">
        <title>Draft Genome Sequence of Pseudoalteromonas piscicida Strain 36Y ROTHPW, an Hypersaline Seawater Isolate from the South Coast of Sonora, Mexico.</title>
        <authorList>
            <person name="Sanchez-Diaz R."/>
            <person name="Molina-Garza Z.J."/>
            <person name="Cruz-Suarez L.E."/>
            <person name="Selvin J."/>
            <person name="Kiran G.S."/>
            <person name="Ibarra-Gamez J.C."/>
            <person name="Gomez-Gil B."/>
            <person name="Galaviz-Silva L."/>
        </authorList>
    </citation>
    <scope>NUCLEOTIDE SEQUENCE [LARGE SCALE GENOMIC DNA]</scope>
    <source>
        <strain evidence="14">36Y_RITHPW</strain>
    </source>
</reference>
<dbReference type="GO" id="GO:0030976">
    <property type="term" value="F:thiamine pyrophosphate binding"/>
    <property type="evidence" value="ECO:0007669"/>
    <property type="project" value="InterPro"/>
</dbReference>
<protein>
    <recommendedName>
        <fullName evidence="15">Alpha-keto acid decarboxylase family protein</fullName>
    </recommendedName>
</protein>
<dbReference type="GO" id="GO:0046872">
    <property type="term" value="F:metal ion binding"/>
    <property type="evidence" value="ECO:0007669"/>
    <property type="project" value="UniProtKB-KW"/>
</dbReference>
<keyword evidence="5" id="KW-0210">Decarboxylase</keyword>
<dbReference type="InterPro" id="IPR029061">
    <property type="entry name" value="THDP-binding"/>
</dbReference>
<dbReference type="PIRSF" id="PIRSF036565">
    <property type="entry name" value="Pyruvt_ip_decrb"/>
    <property type="match status" value="1"/>
</dbReference>
<dbReference type="SUPFAM" id="SSF52467">
    <property type="entry name" value="DHS-like NAD/FAD-binding domain"/>
    <property type="match status" value="1"/>
</dbReference>
<evidence type="ECO:0000259" key="12">
    <source>
        <dbReference type="Pfam" id="PF02776"/>
    </source>
</evidence>
<evidence type="ECO:0000259" key="11">
    <source>
        <dbReference type="Pfam" id="PF02775"/>
    </source>
</evidence>
<dbReference type="InterPro" id="IPR029035">
    <property type="entry name" value="DHS-like_NAD/FAD-binding_dom"/>
</dbReference>
<feature type="binding site" evidence="9">
    <location>
        <position position="481"/>
    </location>
    <ligand>
        <name>Mg(2+)</name>
        <dbReference type="ChEBI" id="CHEBI:18420"/>
    </ligand>
</feature>
<organism evidence="13 14">
    <name type="scientific">Pseudoalteromonas piscicida</name>
    <dbReference type="NCBI Taxonomy" id="43662"/>
    <lineage>
        <taxon>Bacteria</taxon>
        <taxon>Pseudomonadati</taxon>
        <taxon>Pseudomonadota</taxon>
        <taxon>Gammaproteobacteria</taxon>
        <taxon>Alteromonadales</taxon>
        <taxon>Pseudoalteromonadaceae</taxon>
        <taxon>Pseudoalteromonas</taxon>
    </lineage>
</organism>
<dbReference type="CDD" id="cd07038">
    <property type="entry name" value="TPP_PYR_PDC_IPDC_like"/>
    <property type="match status" value="1"/>
</dbReference>
<comment type="caution">
    <text evidence="13">The sequence shown here is derived from an EMBL/GenBank/DDBJ whole genome shotgun (WGS) entry which is preliminary data.</text>
</comment>
<evidence type="ECO:0000256" key="2">
    <source>
        <dbReference type="ARBA" id="ARBA00001964"/>
    </source>
</evidence>
<gene>
    <name evidence="13" type="ORF">CEX98_03610</name>
</gene>
<comment type="cofactor">
    <cofactor evidence="1">
        <name>a metal cation</name>
        <dbReference type="ChEBI" id="CHEBI:25213"/>
    </cofactor>
</comment>
<keyword evidence="8" id="KW-0456">Lyase</keyword>
<sequence>MNQSNSPFTVADYLKTRLEQIGVEQMFGVAGNYTAALLDTILADNHSPITISGNANEICAGFAADAYARLKGPTALYVTYSVGAFSLLNTIAGSYVEQVPVILINGAPTNKEDQTSKRAGLLYSHTTGYEFVDIHMFKPITVASERITNAKQAPYQIDSALTAMLTEKRPVYLEVTEDVWRSQCDKPVSELTSGENANLTVSEAKNAAKATVELMLSRPKSIFWAGVELQRYKLQDEFLTLLDEINQNHVLNEGDIHFVTSAMSKSVISELHPQFEGCVTLSPDEVNQLIGTDGVMVGLGAWTTGKDTGNQDIRSERTVLAAHGGVYVGANYYPSVDLKDFLHCLLLEFTAVRERNNQLQGLRLTAPPRAFSATPNSALGYDTFFSTISQFITTDDVLVVDAGFPLIGAQSVKIPAQDGFVAQASWLSIGYSVPAGTGIKCALPDKRAIVVVGDGAFHETCQAVADQHAYGQNTVVFVLANGIYGIEQYIVNPNPFRKPPVDYADPLLDKVYSYNDLPQWQIANITQAFGGEGRKVSTQEQLLSVMEEIRTKTQCNFVVEVEIPKTDSPASISQEANTAVGEDEIANPNWPPANKF</sequence>
<evidence type="ECO:0000256" key="7">
    <source>
        <dbReference type="ARBA" id="ARBA00023052"/>
    </source>
</evidence>
<evidence type="ECO:0000256" key="3">
    <source>
        <dbReference type="ARBA" id="ARBA00007812"/>
    </source>
</evidence>
<evidence type="ECO:0000256" key="9">
    <source>
        <dbReference type="PIRSR" id="PIRSR036565-2"/>
    </source>
</evidence>
<dbReference type="Pfam" id="PF02775">
    <property type="entry name" value="TPP_enzyme_C"/>
    <property type="match status" value="1"/>
</dbReference>
<evidence type="ECO:0000313" key="13">
    <source>
        <dbReference type="EMBL" id="PCK33142.1"/>
    </source>
</evidence>
<dbReference type="Pfam" id="PF02776">
    <property type="entry name" value="TPP_enzyme_N"/>
    <property type="match status" value="1"/>
</dbReference>
<name>A0A2A5JUH5_PSEO7</name>
<dbReference type="Gene3D" id="3.40.50.1220">
    <property type="entry name" value="TPP-binding domain"/>
    <property type="match status" value="1"/>
</dbReference>
<comment type="cofactor">
    <cofactor evidence="9">
        <name>Mg(2+)</name>
        <dbReference type="ChEBI" id="CHEBI:18420"/>
    </cofactor>
    <text evidence="9">Binds 1 Mg(2+) per subunit.</text>
</comment>
<dbReference type="InterPro" id="IPR012110">
    <property type="entry name" value="PDC/IPDC-like"/>
</dbReference>
<evidence type="ECO:0000256" key="6">
    <source>
        <dbReference type="ARBA" id="ARBA00022842"/>
    </source>
</evidence>
<comment type="similarity">
    <text evidence="3">Belongs to the TPP enzyme family.</text>
</comment>
<comment type="cofactor">
    <cofactor evidence="2">
        <name>thiamine diphosphate</name>
        <dbReference type="ChEBI" id="CHEBI:58937"/>
    </cofactor>
</comment>
<feature type="binding site" evidence="9">
    <location>
        <position position="454"/>
    </location>
    <ligand>
        <name>Mg(2+)</name>
        <dbReference type="ChEBI" id="CHEBI:18420"/>
    </ligand>
</feature>
<evidence type="ECO:0000256" key="10">
    <source>
        <dbReference type="SAM" id="MobiDB-lite"/>
    </source>
</evidence>
<feature type="domain" description="Thiamine pyrophosphate enzyme N-terminal TPP-binding" evidence="12">
    <location>
        <begin position="9"/>
        <end position="114"/>
    </location>
</feature>
<evidence type="ECO:0000256" key="1">
    <source>
        <dbReference type="ARBA" id="ARBA00001920"/>
    </source>
</evidence>
<dbReference type="GO" id="GO:0000949">
    <property type="term" value="P:aromatic amino acid family catabolic process to alcohol via Ehrlich pathway"/>
    <property type="evidence" value="ECO:0007669"/>
    <property type="project" value="TreeGrafter"/>
</dbReference>
<keyword evidence="14" id="KW-1185">Reference proteome</keyword>
<evidence type="ECO:0008006" key="15">
    <source>
        <dbReference type="Google" id="ProtNLM"/>
    </source>
</evidence>
<dbReference type="AlphaFoldDB" id="A0A2A5JUH5"/>
<evidence type="ECO:0000313" key="14">
    <source>
        <dbReference type="Proteomes" id="UP000228621"/>
    </source>
</evidence>
<keyword evidence="6 9" id="KW-0460">Magnesium</keyword>
<dbReference type="InterPro" id="IPR047213">
    <property type="entry name" value="TPP_PYR_PDC_IPDC-like"/>
</dbReference>
<dbReference type="InterPro" id="IPR011766">
    <property type="entry name" value="TPP_enzyme_TPP-bd"/>
</dbReference>
<keyword evidence="7" id="KW-0786">Thiamine pyrophosphate</keyword>
<dbReference type="InterPro" id="IPR012001">
    <property type="entry name" value="Thiamin_PyroP_enz_TPP-bd_dom"/>
</dbReference>
<proteinExistence type="inferred from homology"/>
<evidence type="ECO:0000256" key="4">
    <source>
        <dbReference type="ARBA" id="ARBA00022723"/>
    </source>
</evidence>
<feature type="region of interest" description="Disordered" evidence="10">
    <location>
        <begin position="569"/>
        <end position="596"/>
    </location>
</feature>
<feature type="domain" description="Thiamine pyrophosphate enzyme TPP-binding" evidence="11">
    <location>
        <begin position="408"/>
        <end position="555"/>
    </location>
</feature>
<evidence type="ECO:0000256" key="5">
    <source>
        <dbReference type="ARBA" id="ARBA00022793"/>
    </source>
</evidence>
<accession>A0A2A5JUH5</accession>
<dbReference type="PANTHER" id="PTHR43452:SF30">
    <property type="entry name" value="PYRUVATE DECARBOXYLASE ISOZYME 1-RELATED"/>
    <property type="match status" value="1"/>
</dbReference>
<dbReference type="EMBL" id="NKHF01000015">
    <property type="protein sequence ID" value="PCK33142.1"/>
    <property type="molecule type" value="Genomic_DNA"/>
</dbReference>
<dbReference type="RefSeq" id="WP_099640763.1">
    <property type="nucleotide sequence ID" value="NZ_NKHF01000015.1"/>
</dbReference>